<dbReference type="PANTHER" id="PTHR11136">
    <property type="entry name" value="FOLYLPOLYGLUTAMATE SYNTHASE-RELATED"/>
    <property type="match status" value="1"/>
</dbReference>
<dbReference type="EMBL" id="JBEPSB010000014">
    <property type="protein sequence ID" value="MET4561814.1"/>
    <property type="molecule type" value="Genomic_DNA"/>
</dbReference>
<feature type="domain" description="Mur ligase C-terminal" evidence="10">
    <location>
        <begin position="383"/>
        <end position="498"/>
    </location>
</feature>
<name>A0ABV2PMH2_9BACI</name>
<comment type="catalytic activity">
    <reaction evidence="9">
        <text>(6S)-5,6,7,8-tetrahydrofolyl-(gamma-L-Glu)(n) + L-glutamate + ATP = (6S)-5,6,7,8-tetrahydrofolyl-(gamma-L-Glu)(n+1) + ADP + phosphate + H(+)</text>
        <dbReference type="Rhea" id="RHEA:10580"/>
        <dbReference type="Rhea" id="RHEA-COMP:14738"/>
        <dbReference type="Rhea" id="RHEA-COMP:14740"/>
        <dbReference type="ChEBI" id="CHEBI:15378"/>
        <dbReference type="ChEBI" id="CHEBI:29985"/>
        <dbReference type="ChEBI" id="CHEBI:30616"/>
        <dbReference type="ChEBI" id="CHEBI:43474"/>
        <dbReference type="ChEBI" id="CHEBI:141005"/>
        <dbReference type="ChEBI" id="CHEBI:456216"/>
        <dbReference type="EC" id="6.3.2.17"/>
    </reaction>
</comment>
<dbReference type="InterPro" id="IPR036565">
    <property type="entry name" value="Mur-like_cat_sf"/>
</dbReference>
<proteinExistence type="inferred from homology"/>
<dbReference type="Pfam" id="PF02875">
    <property type="entry name" value="Mur_ligase_C"/>
    <property type="match status" value="1"/>
</dbReference>
<keyword evidence="4" id="KW-0479">Metal-binding</keyword>
<dbReference type="InterPro" id="IPR001645">
    <property type="entry name" value="Folylpolyglutamate_synth"/>
</dbReference>
<dbReference type="Pfam" id="PF08245">
    <property type="entry name" value="Mur_ligase_M"/>
    <property type="match status" value="1"/>
</dbReference>
<dbReference type="SUPFAM" id="SSF53244">
    <property type="entry name" value="MurD-like peptide ligases, peptide-binding domain"/>
    <property type="match status" value="1"/>
</dbReference>
<keyword evidence="5" id="KW-0547">Nucleotide-binding</keyword>
<accession>A0ABV2PMH2</accession>
<evidence type="ECO:0000256" key="1">
    <source>
        <dbReference type="ARBA" id="ARBA00008276"/>
    </source>
</evidence>
<dbReference type="InterPro" id="IPR004101">
    <property type="entry name" value="Mur_ligase_C"/>
</dbReference>
<feature type="domain" description="Mur ligase central" evidence="11">
    <location>
        <begin position="131"/>
        <end position="355"/>
    </location>
</feature>
<evidence type="ECO:0000259" key="10">
    <source>
        <dbReference type="Pfam" id="PF02875"/>
    </source>
</evidence>
<dbReference type="GO" id="GO:0004326">
    <property type="term" value="F:tetrahydrofolylpolyglutamate synthase activity"/>
    <property type="evidence" value="ECO:0007669"/>
    <property type="project" value="UniProtKB-EC"/>
</dbReference>
<evidence type="ECO:0000259" key="11">
    <source>
        <dbReference type="Pfam" id="PF08245"/>
    </source>
</evidence>
<dbReference type="InterPro" id="IPR036615">
    <property type="entry name" value="Mur_ligase_C_dom_sf"/>
</dbReference>
<keyword evidence="3 12" id="KW-0436">Ligase</keyword>
<evidence type="ECO:0000256" key="9">
    <source>
        <dbReference type="ARBA" id="ARBA00047493"/>
    </source>
</evidence>
<reference evidence="12 13" key="1">
    <citation type="submission" date="2024-06" db="EMBL/GenBank/DDBJ databases">
        <title>Sorghum-associated microbial communities from plants grown in Nebraska, USA.</title>
        <authorList>
            <person name="Schachtman D."/>
        </authorList>
    </citation>
    <scope>NUCLEOTIDE SEQUENCE [LARGE SCALE GENOMIC DNA]</scope>
    <source>
        <strain evidence="12 13">736</strain>
    </source>
</reference>
<dbReference type="PROSITE" id="PS01012">
    <property type="entry name" value="FOLYLPOLYGLU_SYNT_2"/>
    <property type="match status" value="1"/>
</dbReference>
<comment type="similarity">
    <text evidence="1">Belongs to the folylpolyglutamate synthase family.</text>
</comment>
<dbReference type="SUPFAM" id="SSF53623">
    <property type="entry name" value="MurD-like peptide ligases, catalytic domain"/>
    <property type="match status" value="1"/>
</dbReference>
<gene>
    <name evidence="12" type="ORF">ABIA69_002984</name>
</gene>
<dbReference type="Gene3D" id="3.90.190.20">
    <property type="entry name" value="Mur ligase, C-terminal domain"/>
    <property type="match status" value="1"/>
</dbReference>
<keyword evidence="13" id="KW-1185">Reference proteome</keyword>
<evidence type="ECO:0000256" key="2">
    <source>
        <dbReference type="ARBA" id="ARBA00013025"/>
    </source>
</evidence>
<evidence type="ECO:0000256" key="7">
    <source>
        <dbReference type="ARBA" id="ARBA00022842"/>
    </source>
</evidence>
<evidence type="ECO:0000256" key="8">
    <source>
        <dbReference type="ARBA" id="ARBA00030592"/>
    </source>
</evidence>
<dbReference type="PANTHER" id="PTHR11136:SF0">
    <property type="entry name" value="DIHYDROFOLATE SYNTHETASE-RELATED"/>
    <property type="match status" value="1"/>
</dbReference>
<sequence>MIEANLIKLSEAKYYRLLNTSGRVLIKHVLADSKNHNKSQSTFGKNTQKLTLTVIFCVFLNCVRIVCVPGTIYTRVIVVRGSVFVFTSMKACTDFIFTLKAVDYKREPLVMMREVLARLDNPQNKLKTIHIAGSNGKGSTVNMLREMLEKAGYRVGAFTSPHLKCVNERMTINGELIPDAQFLRYMNNIAFIVDTDYDGDYPSFFEVVTLIMFQYFAEEAVDFALIETGLGGRLDATNVITPLVSIITTISLEHTAFLGDTFAKVAGEKAGIIKEGVPVVVGVKQNEALAVIQQTAQERHAQCHVIGHNFIVAANKQEVGMQYFSYRKAEVEINDMQLKMAGPHQIANASLAITAVLLLLEKGHIEISQTSIRHALQKAQWAGRFEQFNNNIVLDGAHNSEGTAALIQALQAVYPNRNYRFIYAALSDKDHANSIALMDAVATSMAFTQIDLPNAMPADRLGALSQHPDKEWNNNWRQVVRAAIQKKKVQDIVVITGSLYFIAEVRQWLQEEEQ</sequence>
<protein>
    <recommendedName>
        <fullName evidence="2">tetrahydrofolate synthase</fullName>
        <ecNumber evidence="2">6.3.2.17</ecNumber>
    </recommendedName>
    <alternativeName>
        <fullName evidence="8">Tetrahydrofolylpolyglutamate synthase</fullName>
    </alternativeName>
</protein>
<dbReference type="InterPro" id="IPR018109">
    <property type="entry name" value="Folylpolyglutamate_synth_CS"/>
</dbReference>
<evidence type="ECO:0000256" key="6">
    <source>
        <dbReference type="ARBA" id="ARBA00022840"/>
    </source>
</evidence>
<dbReference type="Proteomes" id="UP001549363">
    <property type="component" value="Unassembled WGS sequence"/>
</dbReference>
<organism evidence="12 13">
    <name type="scientific">Lysinibacillus parviboronicapiens</name>
    <dbReference type="NCBI Taxonomy" id="436516"/>
    <lineage>
        <taxon>Bacteria</taxon>
        <taxon>Bacillati</taxon>
        <taxon>Bacillota</taxon>
        <taxon>Bacilli</taxon>
        <taxon>Bacillales</taxon>
        <taxon>Bacillaceae</taxon>
        <taxon>Lysinibacillus</taxon>
    </lineage>
</organism>
<evidence type="ECO:0000313" key="12">
    <source>
        <dbReference type="EMBL" id="MET4561814.1"/>
    </source>
</evidence>
<dbReference type="InterPro" id="IPR013221">
    <property type="entry name" value="Mur_ligase_cen"/>
</dbReference>
<evidence type="ECO:0000256" key="4">
    <source>
        <dbReference type="ARBA" id="ARBA00022723"/>
    </source>
</evidence>
<evidence type="ECO:0000256" key="3">
    <source>
        <dbReference type="ARBA" id="ARBA00022598"/>
    </source>
</evidence>
<comment type="caution">
    <text evidence="12">The sequence shown here is derived from an EMBL/GenBank/DDBJ whole genome shotgun (WGS) entry which is preliminary data.</text>
</comment>
<dbReference type="Gene3D" id="3.40.1190.10">
    <property type="entry name" value="Mur-like, catalytic domain"/>
    <property type="match status" value="1"/>
</dbReference>
<keyword evidence="6" id="KW-0067">ATP-binding</keyword>
<evidence type="ECO:0000313" key="13">
    <source>
        <dbReference type="Proteomes" id="UP001549363"/>
    </source>
</evidence>
<dbReference type="EC" id="6.3.2.17" evidence="2"/>
<evidence type="ECO:0000256" key="5">
    <source>
        <dbReference type="ARBA" id="ARBA00022741"/>
    </source>
</evidence>
<dbReference type="NCBIfam" id="TIGR01499">
    <property type="entry name" value="folC"/>
    <property type="match status" value="1"/>
</dbReference>
<dbReference type="GO" id="GO:0008841">
    <property type="term" value="F:dihydrofolate synthase activity"/>
    <property type="evidence" value="ECO:0007669"/>
    <property type="project" value="UniProtKB-EC"/>
</dbReference>
<keyword evidence="7" id="KW-0460">Magnesium</keyword>